<proteinExistence type="predicted"/>
<evidence type="ECO:0000313" key="3">
    <source>
        <dbReference type="Proteomes" id="UP001196413"/>
    </source>
</evidence>
<protein>
    <submittedName>
        <fullName evidence="2">Uncharacterized protein</fullName>
    </submittedName>
</protein>
<evidence type="ECO:0000256" key="1">
    <source>
        <dbReference type="SAM" id="MobiDB-lite"/>
    </source>
</evidence>
<dbReference type="Proteomes" id="UP001196413">
    <property type="component" value="Unassembled WGS sequence"/>
</dbReference>
<comment type="caution">
    <text evidence="2">The sequence shown here is derived from an EMBL/GenBank/DDBJ whole genome shotgun (WGS) entry which is preliminary data.</text>
</comment>
<accession>A0AAD5R6J4</accession>
<reference evidence="2" key="1">
    <citation type="submission" date="2021-06" db="EMBL/GenBank/DDBJ databases">
        <title>Parelaphostrongylus tenuis whole genome reference sequence.</title>
        <authorList>
            <person name="Garwood T.J."/>
            <person name="Larsen P.A."/>
            <person name="Fountain-Jones N.M."/>
            <person name="Garbe J.R."/>
            <person name="Macchietto M.G."/>
            <person name="Kania S.A."/>
            <person name="Gerhold R.W."/>
            <person name="Richards J.E."/>
            <person name="Wolf T.M."/>
        </authorList>
    </citation>
    <scope>NUCLEOTIDE SEQUENCE</scope>
    <source>
        <strain evidence="2">MNPRO001-30</strain>
        <tissue evidence="2">Meninges</tissue>
    </source>
</reference>
<feature type="compositionally biased region" description="Basic and acidic residues" evidence="1">
    <location>
        <begin position="40"/>
        <end position="56"/>
    </location>
</feature>
<dbReference type="AlphaFoldDB" id="A0AAD5R6J4"/>
<name>A0AAD5R6J4_PARTN</name>
<dbReference type="EMBL" id="JAHQIW010006818">
    <property type="protein sequence ID" value="KAJ1370630.1"/>
    <property type="molecule type" value="Genomic_DNA"/>
</dbReference>
<evidence type="ECO:0000313" key="2">
    <source>
        <dbReference type="EMBL" id="KAJ1370630.1"/>
    </source>
</evidence>
<sequence length="97" mass="11445">MIRTGLAYFDYIEKRMKELDERANLFLRDKGISDEGGIIDPKDDNHDEGRPPNKRCRIDRSNVHRRRCDDAPVICYNLFCRSPEECTCKPAFHKFPQ</sequence>
<gene>
    <name evidence="2" type="ORF">KIN20_032402</name>
</gene>
<keyword evidence="3" id="KW-1185">Reference proteome</keyword>
<organism evidence="2 3">
    <name type="scientific">Parelaphostrongylus tenuis</name>
    <name type="common">Meningeal worm</name>
    <dbReference type="NCBI Taxonomy" id="148309"/>
    <lineage>
        <taxon>Eukaryota</taxon>
        <taxon>Metazoa</taxon>
        <taxon>Ecdysozoa</taxon>
        <taxon>Nematoda</taxon>
        <taxon>Chromadorea</taxon>
        <taxon>Rhabditida</taxon>
        <taxon>Rhabditina</taxon>
        <taxon>Rhabditomorpha</taxon>
        <taxon>Strongyloidea</taxon>
        <taxon>Metastrongylidae</taxon>
        <taxon>Parelaphostrongylus</taxon>
    </lineage>
</organism>
<feature type="region of interest" description="Disordered" evidence="1">
    <location>
        <begin position="34"/>
        <end position="56"/>
    </location>
</feature>